<sequence>MNEHLSNRARELLKTQQGAYAVVMGYLKAERGKIAPSVFNKLVKQLNYPTLNTDELKDVAQEIQGDEGLKELYDKSFDRKIRLDEIPNYIEEEDKLLESDIFSQVTNFLIDNEDNNARLRELRKLQREGVYMKILMNNLKGYLKEELKGMPRAKYIQTPVPKPKKGDNYLLLCVSDWHIGALVYNEETGGYNFVKLTGIVQEIVQKVLQLVQSFNIKHIYVFHVGDMIEHINMRNVNQAFEAEFPATEQIAKGQRLIVDLLMQLSKHVHVTFGMVAGNHDRFQGNKNDKVHNDNVTYIILDTLFMLQEVFGQLPNVTLIDNRKNTYEFIQNIAGLNILVKHGDNEKKKDDVKIPKHIKNVPIDLYIMGHIHTNRVIQEDYERFHVYVGSPMGANNYSSELNLPTTTASQLIMIFTEGSKTPMFVPLMFDKGGKLN</sequence>
<feature type="domain" description="Calcineurin-like phosphoesterase" evidence="1">
    <location>
        <begin position="171"/>
        <end position="372"/>
    </location>
</feature>
<protein>
    <submittedName>
        <fullName evidence="2">Putative DNA repair exonuclease</fullName>
    </submittedName>
</protein>
<dbReference type="InterPro" id="IPR004843">
    <property type="entry name" value="Calcineurin-like_PHP"/>
</dbReference>
<dbReference type="Gene3D" id="3.60.21.10">
    <property type="match status" value="1"/>
</dbReference>
<keyword evidence="2" id="KW-0378">Hydrolase</keyword>
<dbReference type="EMBL" id="KU640380">
    <property type="protein sequence ID" value="AMQ66653.1"/>
    <property type="molecule type" value="Genomic_DNA"/>
</dbReference>
<evidence type="ECO:0000259" key="1">
    <source>
        <dbReference type="Pfam" id="PF00149"/>
    </source>
</evidence>
<keyword evidence="2" id="KW-0269">Exonuclease</keyword>
<dbReference type="Pfam" id="PF00149">
    <property type="entry name" value="Metallophos"/>
    <property type="match status" value="1"/>
</dbReference>
<evidence type="ECO:0000313" key="3">
    <source>
        <dbReference type="Proteomes" id="UP000201588"/>
    </source>
</evidence>
<dbReference type="GO" id="GO:0004527">
    <property type="term" value="F:exonuclease activity"/>
    <property type="evidence" value="ECO:0007669"/>
    <property type="project" value="UniProtKB-KW"/>
</dbReference>
<organism evidence="2 3">
    <name type="scientific">Bacillus phage Shbh1</name>
    <dbReference type="NCBI Taxonomy" id="1796992"/>
    <lineage>
        <taxon>Viruses</taxon>
        <taxon>Duplodnaviria</taxon>
        <taxon>Heunggongvirae</taxon>
        <taxon>Uroviricota</taxon>
        <taxon>Caudoviricetes</taxon>
        <taxon>Herelleviridae</taxon>
        <taxon>Bastillevirinae</taxon>
        <taxon>Shalavirus</taxon>
        <taxon>Shalavirus Shbh1</taxon>
    </lineage>
</organism>
<dbReference type="Proteomes" id="UP000201588">
    <property type="component" value="Segment"/>
</dbReference>
<dbReference type="KEGG" id="vg:28799538"/>
<keyword evidence="3" id="KW-1185">Reference proteome</keyword>
<dbReference type="RefSeq" id="YP_009275343.1">
    <property type="nucleotide sequence ID" value="NC_030925.1"/>
</dbReference>
<dbReference type="SUPFAM" id="SSF56300">
    <property type="entry name" value="Metallo-dependent phosphatases"/>
    <property type="match status" value="1"/>
</dbReference>
<dbReference type="GeneID" id="28799538"/>
<accession>A0A142F1J6</accession>
<name>A0A142F1J6_9CAUD</name>
<reference evidence="2 3" key="1">
    <citation type="submission" date="2016-01" db="EMBL/GenBank/DDBJ databases">
        <title>Isolation and characterization of bacteriophages from East Africa Rift Valley soda lakes.</title>
        <authorList>
            <person name="van Zyl L.J."/>
            <person name="Nemavhulani S."/>
            <person name="Cowan D.A."/>
            <person name="Trindade M.I."/>
        </authorList>
    </citation>
    <scope>NUCLEOTIDE SEQUENCE [LARGE SCALE GENOMIC DNA]</scope>
</reference>
<keyword evidence="2" id="KW-0540">Nuclease</keyword>
<proteinExistence type="predicted"/>
<dbReference type="InterPro" id="IPR029052">
    <property type="entry name" value="Metallo-depent_PP-like"/>
</dbReference>
<dbReference type="OrthoDB" id="2564at10239"/>
<evidence type="ECO:0000313" key="2">
    <source>
        <dbReference type="EMBL" id="AMQ66653.1"/>
    </source>
</evidence>